<dbReference type="GO" id="GO:0005737">
    <property type="term" value="C:cytoplasm"/>
    <property type="evidence" value="ECO:0007669"/>
    <property type="project" value="UniProtKB-SubCell"/>
</dbReference>
<proteinExistence type="inferred from homology"/>
<dbReference type="PROSITE" id="PS50089">
    <property type="entry name" value="ZF_RING_2"/>
    <property type="match status" value="1"/>
</dbReference>
<dbReference type="Gene3D" id="3.40.220.10">
    <property type="entry name" value="Leucine Aminopeptidase, subunit E, domain 1"/>
    <property type="match status" value="1"/>
</dbReference>
<dbReference type="SMART" id="SM00184">
    <property type="entry name" value="RING"/>
    <property type="match status" value="1"/>
</dbReference>
<dbReference type="SUPFAM" id="SSF57850">
    <property type="entry name" value="RING/U-box"/>
    <property type="match status" value="1"/>
</dbReference>
<dbReference type="PANTHER" id="PTHR12622">
    <property type="entry name" value="DELTEX-RELATED"/>
    <property type="match status" value="1"/>
</dbReference>
<keyword evidence="14" id="KW-1185">Reference proteome</keyword>
<dbReference type="Gene3D" id="3.30.40.10">
    <property type="entry name" value="Zinc/RING finger domain, C3HC4 (zinc finger)"/>
    <property type="match status" value="1"/>
</dbReference>
<dbReference type="InterPro" id="IPR001841">
    <property type="entry name" value="Znf_RING"/>
</dbReference>
<evidence type="ECO:0000256" key="10">
    <source>
        <dbReference type="SAM" id="Coils"/>
    </source>
</evidence>
<keyword evidence="5 9" id="KW-0479">Metal-binding</keyword>
<protein>
    <recommendedName>
        <fullName evidence="9">E3 ubiquitin-protein ligase</fullName>
        <ecNumber evidence="9">2.3.2.27</ecNumber>
    </recommendedName>
</protein>
<keyword evidence="7 9" id="KW-0862">Zinc</keyword>
<sequence length="562" mass="64185">MQHEVLVLEERLKKEEEGVLNFKSELERKENTLQTVVKQRDEERTLKEDERKQKDEALTRLKEQELAFTKLTKEFSELQAEVERKKRKIDDVSKEREENLRQQHIILRKEHDLEAARHKKEMVSKKQTQIRNENFAGSMSKFQKQFMATKDLKVIVVEDDIINRKVDTIVCPQDKNISNKGGIARAIEEVCDDFYRQSVNNLTWIPKGEIRKVKASPSSLPFRYVLLTVPPLYDMRAEAFKSSFSNDLEVTIRNILRHCSDEGDLTSVAIPVLGIGTDGLETPVSTTFANIFSLVLLGEIKSSCNFDVKEIHIVSNDIQAAVIVAEELDKEKSFTKLTSFSRTRNKRDKEDMKQYMTEDTKIAMAGKPFRGKLKDGNENCVICMELNTKPWEMTCGHIFCENCVQVIFEIKPVCPMCGSIQGIIKGDQPPGTMKRREMGYSLPGCTGCGTIEIEYEIYGGVQGEQHPNPGKSFNGSKRVAYFPNNKQGKLIADLLKIAFDRKLVFTIGRSRTTGQEGVIWNDIHHKTSSSHGHQFGYPDEGYLDRVLDELKIKGVTEKDLKH</sequence>
<feature type="domain" description="RING-type" evidence="11">
    <location>
        <begin position="380"/>
        <end position="417"/>
    </location>
</feature>
<dbReference type="EC" id="2.3.2.27" evidence="9"/>
<keyword evidence="10" id="KW-0175">Coiled coil</keyword>
<dbReference type="PROSITE" id="PS00518">
    <property type="entry name" value="ZF_RING_1"/>
    <property type="match status" value="1"/>
</dbReference>
<dbReference type="GO" id="GO:0007219">
    <property type="term" value="P:Notch signaling pathway"/>
    <property type="evidence" value="ECO:0007669"/>
    <property type="project" value="InterPro"/>
</dbReference>
<feature type="domain" description="Macro" evidence="12">
    <location>
        <begin position="141"/>
        <end position="332"/>
    </location>
</feature>
<evidence type="ECO:0000256" key="3">
    <source>
        <dbReference type="ARBA" id="ARBA00009413"/>
    </source>
</evidence>
<organism evidence="13 14">
    <name type="scientific">Mytilus coruscus</name>
    <name type="common">Sea mussel</name>
    <dbReference type="NCBI Taxonomy" id="42192"/>
    <lineage>
        <taxon>Eukaryota</taxon>
        <taxon>Metazoa</taxon>
        <taxon>Spiralia</taxon>
        <taxon>Lophotrochozoa</taxon>
        <taxon>Mollusca</taxon>
        <taxon>Bivalvia</taxon>
        <taxon>Autobranchia</taxon>
        <taxon>Pteriomorphia</taxon>
        <taxon>Mytilida</taxon>
        <taxon>Mytiloidea</taxon>
        <taxon>Mytilidae</taxon>
        <taxon>Mytilinae</taxon>
        <taxon>Mytilus</taxon>
    </lineage>
</organism>
<dbReference type="Pfam" id="PF18102">
    <property type="entry name" value="DTC"/>
    <property type="match status" value="1"/>
</dbReference>
<evidence type="ECO:0000313" key="14">
    <source>
        <dbReference type="Proteomes" id="UP000507470"/>
    </source>
</evidence>
<keyword evidence="4 9" id="KW-0808">Transferase</keyword>
<dbReference type="InterPro" id="IPR002589">
    <property type="entry name" value="Macro_dom"/>
</dbReference>
<keyword evidence="6 8" id="KW-0863">Zinc-finger</keyword>
<evidence type="ECO:0000259" key="11">
    <source>
        <dbReference type="PROSITE" id="PS50089"/>
    </source>
</evidence>
<comment type="similarity">
    <text evidence="3 9">Belongs to the Deltex family.</text>
</comment>
<dbReference type="CDD" id="cd09633">
    <property type="entry name" value="Deltex_C"/>
    <property type="match status" value="1"/>
</dbReference>
<name>A0A6J8CIW5_MYTCO</name>
<keyword evidence="13" id="KW-0012">Acyltransferase</keyword>
<dbReference type="UniPathway" id="UPA00143"/>
<dbReference type="OrthoDB" id="6275406at2759"/>
<keyword evidence="9" id="KW-0963">Cytoplasm</keyword>
<evidence type="ECO:0000256" key="9">
    <source>
        <dbReference type="RuleBase" id="RU367105"/>
    </source>
</evidence>
<dbReference type="PROSITE" id="PS51154">
    <property type="entry name" value="MACRO"/>
    <property type="match status" value="1"/>
</dbReference>
<evidence type="ECO:0000313" key="13">
    <source>
        <dbReference type="EMBL" id="CAC5394860.1"/>
    </source>
</evidence>
<dbReference type="Proteomes" id="UP000507470">
    <property type="component" value="Unassembled WGS sequence"/>
</dbReference>
<feature type="coiled-coil region" evidence="10">
    <location>
        <begin position="12"/>
        <end position="102"/>
    </location>
</feature>
<reference evidence="13 14" key="1">
    <citation type="submission" date="2020-06" db="EMBL/GenBank/DDBJ databases">
        <authorList>
            <person name="Li R."/>
            <person name="Bekaert M."/>
        </authorList>
    </citation>
    <scope>NUCLEOTIDE SEQUENCE [LARGE SCALE GENOMIC DNA]</scope>
    <source>
        <strain evidence="14">wild</strain>
    </source>
</reference>
<dbReference type="InterPro" id="IPR039398">
    <property type="entry name" value="Deltex_fam"/>
</dbReference>
<dbReference type="GO" id="GO:0061630">
    <property type="term" value="F:ubiquitin protein ligase activity"/>
    <property type="evidence" value="ECO:0007669"/>
    <property type="project" value="UniProtKB-UniRule"/>
</dbReference>
<dbReference type="InterPro" id="IPR039396">
    <property type="entry name" value="Deltex_C"/>
</dbReference>
<dbReference type="InterPro" id="IPR043472">
    <property type="entry name" value="Macro_dom-like"/>
</dbReference>
<accession>A0A6J8CIW5</accession>
<evidence type="ECO:0000256" key="4">
    <source>
        <dbReference type="ARBA" id="ARBA00022679"/>
    </source>
</evidence>
<evidence type="ECO:0000259" key="12">
    <source>
        <dbReference type="PROSITE" id="PS51154"/>
    </source>
</evidence>
<evidence type="ECO:0000256" key="2">
    <source>
        <dbReference type="ARBA" id="ARBA00004906"/>
    </source>
</evidence>
<gene>
    <name evidence="13" type="ORF">MCOR_29577</name>
</gene>
<comment type="pathway">
    <text evidence="2 9">Protein modification; protein ubiquitination.</text>
</comment>
<evidence type="ECO:0000256" key="5">
    <source>
        <dbReference type="ARBA" id="ARBA00022723"/>
    </source>
</evidence>
<dbReference type="Gene3D" id="3.30.390.130">
    <property type="match status" value="1"/>
</dbReference>
<dbReference type="Pfam" id="PF13639">
    <property type="entry name" value="zf-RING_2"/>
    <property type="match status" value="1"/>
</dbReference>
<dbReference type="GO" id="GO:0016567">
    <property type="term" value="P:protein ubiquitination"/>
    <property type="evidence" value="ECO:0007669"/>
    <property type="project" value="UniProtKB-UniRule"/>
</dbReference>
<comment type="catalytic activity">
    <reaction evidence="1 9">
        <text>S-ubiquitinyl-[E2 ubiquitin-conjugating enzyme]-L-cysteine + [acceptor protein]-L-lysine = [E2 ubiquitin-conjugating enzyme]-L-cysteine + N(6)-ubiquitinyl-[acceptor protein]-L-lysine.</text>
        <dbReference type="EC" id="2.3.2.27"/>
    </reaction>
</comment>
<dbReference type="SUPFAM" id="SSF52949">
    <property type="entry name" value="Macro domain-like"/>
    <property type="match status" value="1"/>
</dbReference>
<evidence type="ECO:0000256" key="8">
    <source>
        <dbReference type="PROSITE-ProRule" id="PRU00175"/>
    </source>
</evidence>
<dbReference type="InterPro" id="IPR013083">
    <property type="entry name" value="Znf_RING/FYVE/PHD"/>
</dbReference>
<dbReference type="Pfam" id="PF01661">
    <property type="entry name" value="Macro"/>
    <property type="match status" value="1"/>
</dbReference>
<evidence type="ECO:0000256" key="7">
    <source>
        <dbReference type="ARBA" id="ARBA00022833"/>
    </source>
</evidence>
<dbReference type="InterPro" id="IPR039399">
    <property type="entry name" value="Deltex_C_sf"/>
</dbReference>
<dbReference type="GO" id="GO:0008270">
    <property type="term" value="F:zinc ion binding"/>
    <property type="evidence" value="ECO:0007669"/>
    <property type="project" value="UniProtKB-KW"/>
</dbReference>
<dbReference type="AlphaFoldDB" id="A0A6J8CIW5"/>
<evidence type="ECO:0000256" key="1">
    <source>
        <dbReference type="ARBA" id="ARBA00000900"/>
    </source>
</evidence>
<evidence type="ECO:0000256" key="6">
    <source>
        <dbReference type="ARBA" id="ARBA00022771"/>
    </source>
</evidence>
<dbReference type="InterPro" id="IPR017907">
    <property type="entry name" value="Znf_RING_CS"/>
</dbReference>
<dbReference type="EMBL" id="CACVKT020005394">
    <property type="protein sequence ID" value="CAC5394860.1"/>
    <property type="molecule type" value="Genomic_DNA"/>
</dbReference>
<comment type="subcellular location">
    <subcellularLocation>
        <location evidence="9">Cytoplasm</location>
    </subcellularLocation>
</comment>